<dbReference type="Proteomes" id="UP000636579">
    <property type="component" value="Unassembled WGS sequence"/>
</dbReference>
<accession>A0ABR9J3V6</accession>
<evidence type="ECO:0000313" key="3">
    <source>
        <dbReference type="EMBL" id="MBE1513595.1"/>
    </source>
</evidence>
<comment type="caution">
    <text evidence="3">The sequence shown here is derived from an EMBL/GenBank/DDBJ whole genome shotgun (WGS) entry which is preliminary data.</text>
</comment>
<dbReference type="SUPFAM" id="SSF52266">
    <property type="entry name" value="SGNH hydrolase"/>
    <property type="match status" value="1"/>
</dbReference>
<dbReference type="RefSeq" id="WP_192590463.1">
    <property type="nucleotide sequence ID" value="NZ_JADBEE010000001.1"/>
</dbReference>
<feature type="compositionally biased region" description="Polar residues" evidence="1">
    <location>
        <begin position="107"/>
        <end position="121"/>
    </location>
</feature>
<dbReference type="Pfam" id="PF21181">
    <property type="entry name" value="SsfX3_N"/>
    <property type="match status" value="1"/>
</dbReference>
<sequence length="387" mass="41576">MQINHVDLIPLLRGALEYETTARGLMPWRLPSWAREQSFDPAVGRVAGEPTGVRLDFHTAATSVVLLTHPTRRVSSDSAAPQAFYDVILDGALFARLPSPGEDAGTTLRTDQATGKVTTTKGPDARLSVPDLPAGEHHVQIWLPHNETTELIGLLSDADVRPSPTASRLHWLHHGSSISHGFDAAHPSGTWPAVAAAAAGVELTNLGLAGQAMLDPFTARTLRSAEADVISVKLGINIVNADTMRLRTFVPAVHGFLDTIREGRHAHTPLLLISPLHCGIQEATPGPLLFEELDAGPRYSALGDPDEVSQGRLNLQGVRTALRQIADQRMATDPHLHFLDGLELFGAADEAELPFRDQLHPGSEAHLRIGERFANVALAPGGPLNLQ</sequence>
<feature type="domain" description="SsfX3-like N-terminal" evidence="2">
    <location>
        <begin position="13"/>
        <end position="115"/>
    </location>
</feature>
<dbReference type="Gene3D" id="2.60.120.260">
    <property type="entry name" value="Galactose-binding domain-like"/>
    <property type="match status" value="1"/>
</dbReference>
<evidence type="ECO:0000259" key="2">
    <source>
        <dbReference type="Pfam" id="PF21181"/>
    </source>
</evidence>
<gene>
    <name evidence="3" type="ORF">H4W26_000350</name>
</gene>
<dbReference type="InterPro" id="IPR048977">
    <property type="entry name" value="SsfX3-like_N"/>
</dbReference>
<name>A0ABR9J3V6_9MICC</name>
<keyword evidence="4" id="KW-1185">Reference proteome</keyword>
<evidence type="ECO:0000256" key="1">
    <source>
        <dbReference type="SAM" id="MobiDB-lite"/>
    </source>
</evidence>
<organism evidence="3 4">
    <name type="scientific">Nesterenkonia halotolerans</name>
    <dbReference type="NCBI Taxonomy" id="225325"/>
    <lineage>
        <taxon>Bacteria</taxon>
        <taxon>Bacillati</taxon>
        <taxon>Actinomycetota</taxon>
        <taxon>Actinomycetes</taxon>
        <taxon>Micrococcales</taxon>
        <taxon>Micrococcaceae</taxon>
        <taxon>Nesterenkonia</taxon>
    </lineage>
</organism>
<protein>
    <recommendedName>
        <fullName evidence="2">SsfX3-like N-terminal domain-containing protein</fullName>
    </recommendedName>
</protein>
<dbReference type="InterPro" id="IPR036514">
    <property type="entry name" value="SGNH_hydro_sf"/>
</dbReference>
<reference evidence="3 4" key="1">
    <citation type="submission" date="2020-10" db="EMBL/GenBank/DDBJ databases">
        <title>Sequencing the genomes of 1000 actinobacteria strains.</title>
        <authorList>
            <person name="Klenk H.-P."/>
        </authorList>
    </citation>
    <scope>NUCLEOTIDE SEQUENCE [LARGE SCALE GENOMIC DNA]</scope>
    <source>
        <strain evidence="3 4">DSM 15474</strain>
    </source>
</reference>
<proteinExistence type="predicted"/>
<dbReference type="Gene3D" id="3.40.50.1110">
    <property type="entry name" value="SGNH hydrolase"/>
    <property type="match status" value="1"/>
</dbReference>
<dbReference type="EMBL" id="JADBEE010000001">
    <property type="protein sequence ID" value="MBE1513595.1"/>
    <property type="molecule type" value="Genomic_DNA"/>
</dbReference>
<feature type="region of interest" description="Disordered" evidence="1">
    <location>
        <begin position="103"/>
        <end position="124"/>
    </location>
</feature>
<evidence type="ECO:0000313" key="4">
    <source>
        <dbReference type="Proteomes" id="UP000636579"/>
    </source>
</evidence>